<feature type="domain" description="DNA mimic protein DMP19 C-terminal" evidence="1">
    <location>
        <begin position="44"/>
        <end position="154"/>
    </location>
</feature>
<accession>A0A5M6CV84</accession>
<dbReference type="RefSeq" id="WP_150093400.1">
    <property type="nucleotide sequence ID" value="NZ_VWSF01000037.1"/>
</dbReference>
<reference evidence="2 3" key="1">
    <citation type="submission" date="2019-09" db="EMBL/GenBank/DDBJ databases">
        <title>Genome sequence and assembly of Adhaeribacter sp.</title>
        <authorList>
            <person name="Chhetri G."/>
        </authorList>
    </citation>
    <scope>NUCLEOTIDE SEQUENCE [LARGE SCALE GENOMIC DNA]</scope>
    <source>
        <strain evidence="2 3">DK36</strain>
    </source>
</reference>
<dbReference type="Pfam" id="PF14300">
    <property type="entry name" value="DMP19"/>
    <property type="match status" value="1"/>
</dbReference>
<dbReference type="Proteomes" id="UP000323426">
    <property type="component" value="Unassembled WGS sequence"/>
</dbReference>
<proteinExistence type="predicted"/>
<gene>
    <name evidence="2" type="ORF">F0145_25400</name>
</gene>
<evidence type="ECO:0000313" key="2">
    <source>
        <dbReference type="EMBL" id="KAA5538963.1"/>
    </source>
</evidence>
<sequence length="170" mass="19839">MVEVQIMVNEQTIRQGDVFKIIEPLWWTVDIYQSKAIYDHGLKQFSENQKYVFAIRWYLAEVNNGAHHQFFSNATGIVWQDALQGLQKVELPDSYEILKEAIDGLGGNPSFNRQERKEQLAKSGVDFENLDHRFYITDKIMGIEARLLSFIEENKTDFYFEGQITKPKKA</sequence>
<name>A0A5M6CV84_9BACT</name>
<dbReference type="InterPro" id="IPR025402">
    <property type="entry name" value="DMP19_C"/>
</dbReference>
<keyword evidence="3" id="KW-1185">Reference proteome</keyword>
<organism evidence="2 3">
    <name type="scientific">Adhaeribacter rhizoryzae</name>
    <dbReference type="NCBI Taxonomy" id="2607907"/>
    <lineage>
        <taxon>Bacteria</taxon>
        <taxon>Pseudomonadati</taxon>
        <taxon>Bacteroidota</taxon>
        <taxon>Cytophagia</taxon>
        <taxon>Cytophagales</taxon>
        <taxon>Hymenobacteraceae</taxon>
        <taxon>Adhaeribacter</taxon>
    </lineage>
</organism>
<comment type="caution">
    <text evidence="2">The sequence shown here is derived from an EMBL/GenBank/DDBJ whole genome shotgun (WGS) entry which is preliminary data.</text>
</comment>
<evidence type="ECO:0000313" key="3">
    <source>
        <dbReference type="Proteomes" id="UP000323426"/>
    </source>
</evidence>
<dbReference type="AlphaFoldDB" id="A0A5M6CV84"/>
<evidence type="ECO:0000259" key="1">
    <source>
        <dbReference type="Pfam" id="PF14300"/>
    </source>
</evidence>
<dbReference type="Gene3D" id="1.20.1420.60">
    <property type="match status" value="1"/>
</dbReference>
<protein>
    <submittedName>
        <fullName evidence="2">DUF4375 domain-containing protein</fullName>
    </submittedName>
</protein>
<dbReference type="EMBL" id="VWSF01000037">
    <property type="protein sequence ID" value="KAA5538963.1"/>
    <property type="molecule type" value="Genomic_DNA"/>
</dbReference>